<keyword evidence="1" id="KW-0694">RNA-binding</keyword>
<dbReference type="Pfam" id="PF13299">
    <property type="entry name" value="CPSF100_C"/>
    <property type="match status" value="1"/>
</dbReference>
<dbReference type="OrthoDB" id="64353at2759"/>
<dbReference type="GO" id="GO:0005847">
    <property type="term" value="C:mRNA cleavage and polyadenylation specificity factor complex"/>
    <property type="evidence" value="ECO:0007669"/>
    <property type="project" value="InterPro"/>
</dbReference>
<keyword evidence="1" id="KW-0507">mRNA processing</keyword>
<organism evidence="3 4">
    <name type="scientific">Triparma retinervis</name>
    <dbReference type="NCBI Taxonomy" id="2557542"/>
    <lineage>
        <taxon>Eukaryota</taxon>
        <taxon>Sar</taxon>
        <taxon>Stramenopiles</taxon>
        <taxon>Ochrophyta</taxon>
        <taxon>Bolidophyceae</taxon>
        <taxon>Parmales</taxon>
        <taxon>Triparmaceae</taxon>
        <taxon>Triparma</taxon>
    </lineage>
</organism>
<dbReference type="InterPro" id="IPR025069">
    <property type="entry name" value="Cpsf2_C"/>
</dbReference>
<comment type="subcellular location">
    <subcellularLocation>
        <location evidence="1">Nucleus</location>
    </subcellularLocation>
</comment>
<evidence type="ECO:0000259" key="2">
    <source>
        <dbReference type="Pfam" id="PF13299"/>
    </source>
</evidence>
<protein>
    <recommendedName>
        <fullName evidence="1">Cleavage and polyadenylation specificity factor subunit 2</fullName>
    </recommendedName>
    <alternativeName>
        <fullName evidence="1">Cleavage and polyadenylation specificity factor 100 kDa subunit</fullName>
    </alternativeName>
</protein>
<gene>
    <name evidence="3" type="ORF">TrRE_jg6690</name>
</gene>
<feature type="non-terminal residue" evidence="3">
    <location>
        <position position="1"/>
    </location>
</feature>
<sequence>GSSSNDKTEPTSELALLANSIRPTTTNQDSVYTPSTGELLELNVGSAAFSVRLVEEPYVSNPEEYGEDFDLTTLQGQTKVEATLGNYTVSLVDVLANGKKTKGEGNLVFAPKLANASSKDELTKPTVMLSNGDVLLTDLRSEFLDREMKAEYSVNVEENFQSLIVNGAVVIRRDGKTGHLTVEGPLCEDFFTCRAVLYAQYVML</sequence>
<proteinExistence type="inferred from homology"/>
<keyword evidence="4" id="KW-1185">Reference proteome</keyword>
<comment type="caution">
    <text evidence="3">The sequence shown here is derived from an EMBL/GenBank/DDBJ whole genome shotgun (WGS) entry which is preliminary data.</text>
</comment>
<keyword evidence="1" id="KW-0539">Nucleus</keyword>
<evidence type="ECO:0000313" key="4">
    <source>
        <dbReference type="Proteomes" id="UP001165082"/>
    </source>
</evidence>
<name>A0A9W7KST9_9STRA</name>
<dbReference type="AlphaFoldDB" id="A0A9W7KST9"/>
<dbReference type="PANTHER" id="PTHR45922">
    <property type="entry name" value="CLEAVAGE AND POLYADENYLATION SPECIFICITY FACTOR SUBUNIT 2"/>
    <property type="match status" value="1"/>
</dbReference>
<dbReference type="PANTHER" id="PTHR45922:SF1">
    <property type="entry name" value="CLEAVAGE AND POLYADENYLATION SPECIFICITY FACTOR SUBUNIT 2"/>
    <property type="match status" value="1"/>
</dbReference>
<feature type="domain" description="Cleavage and polyadenylation specificity factor 2 C-terminal" evidence="2">
    <location>
        <begin position="123"/>
        <end position="201"/>
    </location>
</feature>
<evidence type="ECO:0000313" key="3">
    <source>
        <dbReference type="EMBL" id="GMI10353.1"/>
    </source>
</evidence>
<reference evidence="3" key="1">
    <citation type="submission" date="2022-07" db="EMBL/GenBank/DDBJ databases">
        <title>Genome analysis of Parmales, a sister group of diatoms, reveals the evolutionary specialization of diatoms from phago-mixotrophs to photoautotrophs.</title>
        <authorList>
            <person name="Ban H."/>
            <person name="Sato S."/>
            <person name="Yoshikawa S."/>
            <person name="Kazumasa Y."/>
            <person name="Nakamura Y."/>
            <person name="Ichinomiya M."/>
            <person name="Saitoh K."/>
            <person name="Sato N."/>
            <person name="Blanc-Mathieu R."/>
            <person name="Endo H."/>
            <person name="Kuwata A."/>
            <person name="Ogata H."/>
        </authorList>
    </citation>
    <scope>NUCLEOTIDE SEQUENCE</scope>
</reference>
<dbReference type="EMBL" id="BRXZ01000371">
    <property type="protein sequence ID" value="GMI10353.1"/>
    <property type="molecule type" value="Genomic_DNA"/>
</dbReference>
<dbReference type="GO" id="GO:0006398">
    <property type="term" value="P:mRNA 3'-end processing by stem-loop binding and cleavage"/>
    <property type="evidence" value="ECO:0007669"/>
    <property type="project" value="InterPro"/>
</dbReference>
<evidence type="ECO:0000256" key="1">
    <source>
        <dbReference type="RuleBase" id="RU365006"/>
    </source>
</evidence>
<comment type="similarity">
    <text evidence="1">Belongs to the metallo-beta-lactamase superfamily. RNA-metabolizing metallo-beta-lactamase-like family. CPSF2/YSH1 subfamily.</text>
</comment>
<accession>A0A9W7KST9</accession>
<dbReference type="GO" id="GO:0003723">
    <property type="term" value="F:RNA binding"/>
    <property type="evidence" value="ECO:0007669"/>
    <property type="project" value="UniProtKB-KW"/>
</dbReference>
<dbReference type="InterPro" id="IPR027075">
    <property type="entry name" value="CPSF2"/>
</dbReference>
<dbReference type="Proteomes" id="UP001165082">
    <property type="component" value="Unassembled WGS sequence"/>
</dbReference>